<protein>
    <submittedName>
        <fullName evidence="1">Uncharacterized protein</fullName>
    </submittedName>
</protein>
<reference evidence="1" key="1">
    <citation type="thesis" date="2020" institute="ProQuest LLC" country="789 East Eisenhower Parkway, Ann Arbor, MI, USA">
        <title>Comparative Genomics and Chromosome Evolution.</title>
        <authorList>
            <person name="Mudd A.B."/>
        </authorList>
    </citation>
    <scope>NUCLEOTIDE SEQUENCE</scope>
    <source>
        <strain evidence="1">HN-11 Male</strain>
        <tissue evidence="1">Kidney and liver</tissue>
    </source>
</reference>
<keyword evidence="2" id="KW-1185">Reference proteome</keyword>
<evidence type="ECO:0000313" key="2">
    <source>
        <dbReference type="Proteomes" id="UP000770717"/>
    </source>
</evidence>
<accession>A0A8J6EYX0</accession>
<gene>
    <name evidence="1" type="ORF">GDO78_002647</name>
</gene>
<evidence type="ECO:0000313" key="1">
    <source>
        <dbReference type="EMBL" id="KAG9477360.1"/>
    </source>
</evidence>
<dbReference type="EMBL" id="WNTK01000010">
    <property type="protein sequence ID" value="KAG9477360.1"/>
    <property type="molecule type" value="Genomic_DNA"/>
</dbReference>
<organism evidence="1 2">
    <name type="scientific">Eleutherodactylus coqui</name>
    <name type="common">Puerto Rican coqui</name>
    <dbReference type="NCBI Taxonomy" id="57060"/>
    <lineage>
        <taxon>Eukaryota</taxon>
        <taxon>Metazoa</taxon>
        <taxon>Chordata</taxon>
        <taxon>Craniata</taxon>
        <taxon>Vertebrata</taxon>
        <taxon>Euteleostomi</taxon>
        <taxon>Amphibia</taxon>
        <taxon>Batrachia</taxon>
        <taxon>Anura</taxon>
        <taxon>Neobatrachia</taxon>
        <taxon>Hyloidea</taxon>
        <taxon>Eleutherodactylidae</taxon>
        <taxon>Eleutherodactylinae</taxon>
        <taxon>Eleutherodactylus</taxon>
        <taxon>Eleutherodactylus</taxon>
    </lineage>
</organism>
<comment type="caution">
    <text evidence="1">The sequence shown here is derived from an EMBL/GenBank/DDBJ whole genome shotgun (WGS) entry which is preliminary data.</text>
</comment>
<name>A0A8J6EYX0_ELECQ</name>
<sequence>MIVPDSCIIFQKLLIMFSPAMIQFLQNEWAFLIDTPSIWANVAMRNQVQ</sequence>
<dbReference type="AlphaFoldDB" id="A0A8J6EYX0"/>
<dbReference type="Proteomes" id="UP000770717">
    <property type="component" value="Unassembled WGS sequence"/>
</dbReference>
<proteinExistence type="predicted"/>